<gene>
    <name evidence="1" type="ORF">CBOVIS_LOCUS4968</name>
</gene>
<sequence length="77" mass="8660">MRWIDMSTGGKEQIVWAQGQPDIASTDGCVYMIFGNPTDEYGEWKHGSFDDNYCYTMRNLKSPGRSIQAYACGKPPS</sequence>
<reference evidence="1 2" key="1">
    <citation type="submission" date="2020-04" db="EMBL/GenBank/DDBJ databases">
        <authorList>
            <person name="Laetsch R D."/>
            <person name="Stevens L."/>
            <person name="Kumar S."/>
            <person name="Blaxter L. M."/>
        </authorList>
    </citation>
    <scope>NUCLEOTIDE SEQUENCE [LARGE SCALE GENOMIC DNA]</scope>
</reference>
<organism evidence="1 2">
    <name type="scientific">Caenorhabditis bovis</name>
    <dbReference type="NCBI Taxonomy" id="2654633"/>
    <lineage>
        <taxon>Eukaryota</taxon>
        <taxon>Metazoa</taxon>
        <taxon>Ecdysozoa</taxon>
        <taxon>Nematoda</taxon>
        <taxon>Chromadorea</taxon>
        <taxon>Rhabditida</taxon>
        <taxon>Rhabditina</taxon>
        <taxon>Rhabditomorpha</taxon>
        <taxon>Rhabditoidea</taxon>
        <taxon>Rhabditidae</taxon>
        <taxon>Peloderinae</taxon>
        <taxon>Caenorhabditis</taxon>
    </lineage>
</organism>
<comment type="caution">
    <text evidence="1">The sequence shown here is derived from an EMBL/GenBank/DDBJ whole genome shotgun (WGS) entry which is preliminary data.</text>
</comment>
<dbReference type="Proteomes" id="UP000494206">
    <property type="component" value="Unassembled WGS sequence"/>
</dbReference>
<protein>
    <submittedName>
        <fullName evidence="1">Uncharacterized protein</fullName>
    </submittedName>
</protein>
<dbReference type="SUPFAM" id="SSF56436">
    <property type="entry name" value="C-type lectin-like"/>
    <property type="match status" value="1"/>
</dbReference>
<dbReference type="AlphaFoldDB" id="A0A8S1EQY6"/>
<evidence type="ECO:0000313" key="1">
    <source>
        <dbReference type="EMBL" id="CAB3402339.1"/>
    </source>
</evidence>
<dbReference type="EMBL" id="CADEPM010000003">
    <property type="protein sequence ID" value="CAB3402339.1"/>
    <property type="molecule type" value="Genomic_DNA"/>
</dbReference>
<name>A0A8S1EQY6_9PELO</name>
<dbReference type="InterPro" id="IPR016187">
    <property type="entry name" value="CTDL_fold"/>
</dbReference>
<accession>A0A8S1EQY6</accession>
<evidence type="ECO:0000313" key="2">
    <source>
        <dbReference type="Proteomes" id="UP000494206"/>
    </source>
</evidence>
<keyword evidence="2" id="KW-1185">Reference proteome</keyword>
<proteinExistence type="predicted"/>